<feature type="compositionally biased region" description="Polar residues" evidence="6">
    <location>
        <begin position="137"/>
        <end position="149"/>
    </location>
</feature>
<dbReference type="PANTHER" id="PTHR45973">
    <property type="entry name" value="PROTEIN PHOSPHATASE 1 REGULATORY SUBUNIT SDS22-RELATED"/>
    <property type="match status" value="1"/>
</dbReference>
<keyword evidence="3" id="KW-0677">Repeat</keyword>
<feature type="region of interest" description="Disordered" evidence="6">
    <location>
        <begin position="511"/>
        <end position="535"/>
    </location>
</feature>
<dbReference type="Pfam" id="PF14580">
    <property type="entry name" value="LRR_9"/>
    <property type="match status" value="1"/>
</dbReference>
<dbReference type="Proteomes" id="UP000320333">
    <property type="component" value="Unassembled WGS sequence"/>
</dbReference>
<dbReference type="OrthoDB" id="266138at2759"/>
<dbReference type="InterPro" id="IPR032675">
    <property type="entry name" value="LRR_dom_sf"/>
</dbReference>
<dbReference type="InterPro" id="IPR001611">
    <property type="entry name" value="Leu-rich_rpt"/>
</dbReference>
<keyword evidence="4" id="KW-0969">Cilium</keyword>
<evidence type="ECO:0008006" key="9">
    <source>
        <dbReference type="Google" id="ProtNLM"/>
    </source>
</evidence>
<evidence type="ECO:0000256" key="4">
    <source>
        <dbReference type="ARBA" id="ARBA00023069"/>
    </source>
</evidence>
<evidence type="ECO:0000256" key="5">
    <source>
        <dbReference type="ARBA" id="ARBA00023273"/>
    </source>
</evidence>
<keyword evidence="8" id="KW-1185">Reference proteome</keyword>
<dbReference type="AlphaFoldDB" id="A0A507F1A5"/>
<evidence type="ECO:0000313" key="8">
    <source>
        <dbReference type="Proteomes" id="UP000320333"/>
    </source>
</evidence>
<proteinExistence type="predicted"/>
<evidence type="ECO:0000313" key="7">
    <source>
        <dbReference type="EMBL" id="TPX69168.1"/>
    </source>
</evidence>
<organism evidence="7 8">
    <name type="scientific">Chytriomyces confervae</name>
    <dbReference type="NCBI Taxonomy" id="246404"/>
    <lineage>
        <taxon>Eukaryota</taxon>
        <taxon>Fungi</taxon>
        <taxon>Fungi incertae sedis</taxon>
        <taxon>Chytridiomycota</taxon>
        <taxon>Chytridiomycota incertae sedis</taxon>
        <taxon>Chytridiomycetes</taxon>
        <taxon>Chytridiales</taxon>
        <taxon>Chytriomycetaceae</taxon>
        <taxon>Chytriomyces</taxon>
    </lineage>
</organism>
<evidence type="ECO:0000256" key="1">
    <source>
        <dbReference type="ARBA" id="ARBA00004138"/>
    </source>
</evidence>
<accession>A0A507F1A5</accession>
<comment type="subcellular location">
    <subcellularLocation>
        <location evidence="1">Cell projection</location>
        <location evidence="1">Cilium</location>
    </subcellularLocation>
</comment>
<dbReference type="STRING" id="246404.A0A507F1A5"/>
<dbReference type="InterPro" id="IPR050576">
    <property type="entry name" value="Cilia_flagella_integrity"/>
</dbReference>
<dbReference type="EMBL" id="QEAP01000327">
    <property type="protein sequence ID" value="TPX69168.1"/>
    <property type="molecule type" value="Genomic_DNA"/>
</dbReference>
<dbReference type="SMART" id="SM00369">
    <property type="entry name" value="LRR_TYP"/>
    <property type="match status" value="4"/>
</dbReference>
<evidence type="ECO:0000256" key="3">
    <source>
        <dbReference type="ARBA" id="ARBA00022737"/>
    </source>
</evidence>
<dbReference type="InterPro" id="IPR003591">
    <property type="entry name" value="Leu-rich_rpt_typical-subtyp"/>
</dbReference>
<name>A0A507F1A5_9FUNG</name>
<dbReference type="PROSITE" id="PS51450">
    <property type="entry name" value="LRR"/>
    <property type="match status" value="6"/>
</dbReference>
<feature type="region of interest" description="Disordered" evidence="6">
    <location>
        <begin position="119"/>
        <end position="161"/>
    </location>
</feature>
<evidence type="ECO:0000256" key="6">
    <source>
        <dbReference type="SAM" id="MobiDB-lite"/>
    </source>
</evidence>
<comment type="caution">
    <text evidence="7">The sequence shown here is derived from an EMBL/GenBank/DDBJ whole genome shotgun (WGS) entry which is preliminary data.</text>
</comment>
<dbReference type="Gene3D" id="3.80.10.10">
    <property type="entry name" value="Ribonuclease Inhibitor"/>
    <property type="match status" value="2"/>
</dbReference>
<gene>
    <name evidence="7" type="ORF">CcCBS67573_g06943</name>
</gene>
<sequence length="745" mass="82984">MRLAVAHLGVCGWPQIFTDMGVPQEVLDWLSLYSPAQAKAVRQLRAKVFLTVSEPAKPGLPMASADKAKEDSEWDLDATLQIIKNLQTNKTRKADMISNLNINSNLSVRVALTGSLPDGASAASSSLPSSIPGTLSANATPTSTGMKTNSRVSSASQSTASAALAATQRQAWMGFAPPEGIRGTQSSASRSRSADLVKTKQDSGVVIEAPIHALNKDDCLHQRSDEERELNPERVNLNRKDLRNCIYLPNEDRLRLLNYQSNFIARIESLDNLTNLVFLDFYNNSIHKLEGLDRLANLRVLMLGRNKIQRIQGLDKLLKLDVLDIHSNQISKIENLSHLAHLRVLNLEDNTISCMERLPSASLAELNLKRNQITKVAGVQTLTHLKRLILSHNHLSAFENMVDLLLSPSLLELSMEQNPITTDQYYRLILANRIKSLKYLDGKRISEEEKRTATRIAKRETERRKENERVLTLAEERKKAIENIQGRWEREMEAERRKFRGFEDYVCVGDKDDSDKDKRTSTRKGMGPRVDEKGAGGLMFTDSGQMFMYGVDSLALGEKADLSTVTSLSYQYIDMGKLAGPFSRLKRGTDVELISFSNNNINSLKKMDALSALCLPRPFSIVIESNAITVSPFFFHYALFRLTRFSNQNVVKTLNGVAVTPEMVQEALHRFGSLRIGSQGDGDPASKLASAEACDEPLEAGASASEKMAASSFVDALMKDVVETNRRRDEFDRLLPEVLQAYLIE</sequence>
<protein>
    <recommendedName>
        <fullName evidence="9">U2A'/phosphoprotein 32 family A C-terminal domain-containing protein</fullName>
    </recommendedName>
</protein>
<feature type="compositionally biased region" description="Low complexity" evidence="6">
    <location>
        <begin position="150"/>
        <end position="161"/>
    </location>
</feature>
<feature type="compositionally biased region" description="Low complexity" evidence="6">
    <location>
        <begin position="119"/>
        <end position="136"/>
    </location>
</feature>
<dbReference type="SMART" id="SM00365">
    <property type="entry name" value="LRR_SD22"/>
    <property type="match status" value="6"/>
</dbReference>
<dbReference type="SUPFAM" id="SSF52058">
    <property type="entry name" value="L domain-like"/>
    <property type="match status" value="1"/>
</dbReference>
<reference evidence="7 8" key="1">
    <citation type="journal article" date="2019" name="Sci. Rep.">
        <title>Comparative genomics of chytrid fungi reveal insights into the obligate biotrophic and pathogenic lifestyle of Synchytrium endobioticum.</title>
        <authorList>
            <person name="van de Vossenberg B.T.L.H."/>
            <person name="Warris S."/>
            <person name="Nguyen H.D.T."/>
            <person name="van Gent-Pelzer M.P.E."/>
            <person name="Joly D.L."/>
            <person name="van de Geest H.C."/>
            <person name="Bonants P.J.M."/>
            <person name="Smith D.S."/>
            <person name="Levesque C.A."/>
            <person name="van der Lee T.A.J."/>
        </authorList>
    </citation>
    <scope>NUCLEOTIDE SEQUENCE [LARGE SCALE GENOMIC DNA]</scope>
    <source>
        <strain evidence="7 8">CBS 675.73</strain>
    </source>
</reference>
<keyword evidence="5" id="KW-0966">Cell projection</keyword>
<dbReference type="PANTHER" id="PTHR45973:SF9">
    <property type="entry name" value="LEUCINE-RICH REPEAT-CONTAINING PROTEIN 46"/>
    <property type="match status" value="1"/>
</dbReference>
<keyword evidence="2" id="KW-0433">Leucine-rich repeat</keyword>
<feature type="compositionally biased region" description="Basic and acidic residues" evidence="6">
    <location>
        <begin position="511"/>
        <end position="520"/>
    </location>
</feature>
<evidence type="ECO:0000256" key="2">
    <source>
        <dbReference type="ARBA" id="ARBA00022614"/>
    </source>
</evidence>